<evidence type="ECO:0000313" key="1">
    <source>
        <dbReference type="EMBL" id="KAF2703821.1"/>
    </source>
</evidence>
<sequence length="103" mass="11570">MLCLSCTHTWAHVLTHGLMYSHMGSCTRTWTHVHLHVCTTWPTCRAHPMHSSSPLCRRGAVIHHVGSPMYVRTRPCTPPTYHVRLVNGCCTPIPSLEACLVLE</sequence>
<name>A0A6G1JUC1_9PLEO</name>
<dbReference type="EMBL" id="MU005785">
    <property type="protein sequence ID" value="KAF2703821.1"/>
    <property type="molecule type" value="Genomic_DNA"/>
</dbReference>
<organism evidence="1 2">
    <name type="scientific">Pleomassaria siparia CBS 279.74</name>
    <dbReference type="NCBI Taxonomy" id="1314801"/>
    <lineage>
        <taxon>Eukaryota</taxon>
        <taxon>Fungi</taxon>
        <taxon>Dikarya</taxon>
        <taxon>Ascomycota</taxon>
        <taxon>Pezizomycotina</taxon>
        <taxon>Dothideomycetes</taxon>
        <taxon>Pleosporomycetidae</taxon>
        <taxon>Pleosporales</taxon>
        <taxon>Pleomassariaceae</taxon>
        <taxon>Pleomassaria</taxon>
    </lineage>
</organism>
<keyword evidence="2" id="KW-1185">Reference proteome</keyword>
<protein>
    <submittedName>
        <fullName evidence="1">Uncharacterized protein</fullName>
    </submittedName>
</protein>
<dbReference type="AlphaFoldDB" id="A0A6G1JUC1"/>
<gene>
    <name evidence="1" type="ORF">K504DRAFT_172102</name>
</gene>
<reference evidence="1" key="1">
    <citation type="journal article" date="2020" name="Stud. Mycol.">
        <title>101 Dothideomycetes genomes: a test case for predicting lifestyles and emergence of pathogens.</title>
        <authorList>
            <person name="Haridas S."/>
            <person name="Albert R."/>
            <person name="Binder M."/>
            <person name="Bloem J."/>
            <person name="Labutti K."/>
            <person name="Salamov A."/>
            <person name="Andreopoulos B."/>
            <person name="Baker S."/>
            <person name="Barry K."/>
            <person name="Bills G."/>
            <person name="Bluhm B."/>
            <person name="Cannon C."/>
            <person name="Castanera R."/>
            <person name="Culley D."/>
            <person name="Daum C."/>
            <person name="Ezra D."/>
            <person name="Gonzalez J."/>
            <person name="Henrissat B."/>
            <person name="Kuo A."/>
            <person name="Liang C."/>
            <person name="Lipzen A."/>
            <person name="Lutzoni F."/>
            <person name="Magnuson J."/>
            <person name="Mondo S."/>
            <person name="Nolan M."/>
            <person name="Ohm R."/>
            <person name="Pangilinan J."/>
            <person name="Park H.-J."/>
            <person name="Ramirez L."/>
            <person name="Alfaro M."/>
            <person name="Sun H."/>
            <person name="Tritt A."/>
            <person name="Yoshinaga Y."/>
            <person name="Zwiers L.-H."/>
            <person name="Turgeon B."/>
            <person name="Goodwin S."/>
            <person name="Spatafora J."/>
            <person name="Crous P."/>
            <person name="Grigoriev I."/>
        </authorList>
    </citation>
    <scope>NUCLEOTIDE SEQUENCE</scope>
    <source>
        <strain evidence="1">CBS 279.74</strain>
    </source>
</reference>
<evidence type="ECO:0000313" key="2">
    <source>
        <dbReference type="Proteomes" id="UP000799428"/>
    </source>
</evidence>
<proteinExistence type="predicted"/>
<dbReference type="Proteomes" id="UP000799428">
    <property type="component" value="Unassembled WGS sequence"/>
</dbReference>
<accession>A0A6G1JUC1</accession>